<sequence length="180" mass="20782">MTNIFTGKINYSISNLKNNNDLSFIFKSFEEYCDDLISTRTGLVMRGVDGAPDWYGYEMIIWKSVFKYIEPILKMKKFRGKNELLDGMLSLCLRKEYGKGRQSLVMLIGKYGAIDYASSLARLIDDPEISIHVIGALTQLKDLSHFEQIKNISEEKNLTSKRTYARKYMKKLAPLKLNQE</sequence>
<dbReference type="AlphaFoldDB" id="A0A2P5GRB3"/>
<dbReference type="RefSeq" id="WP_103675333.1">
    <property type="nucleotide sequence ID" value="NZ_PQGD01000006.1"/>
</dbReference>
<evidence type="ECO:0000313" key="3">
    <source>
        <dbReference type="Proteomes" id="UP000237073"/>
    </source>
</evidence>
<comment type="caution">
    <text evidence="2">The sequence shown here is derived from an EMBL/GenBank/DDBJ whole genome shotgun (WGS) entry which is preliminary data.</text>
</comment>
<dbReference type="Proteomes" id="UP000237073">
    <property type="component" value="Unassembled WGS sequence"/>
</dbReference>
<evidence type="ECO:0000313" key="1">
    <source>
        <dbReference type="EMBL" id="POP45807.1"/>
    </source>
</evidence>
<protein>
    <submittedName>
        <fullName evidence="2">Uncharacterized protein</fullName>
    </submittedName>
</protein>
<dbReference type="EMBL" id="PQGE01000005">
    <property type="protein sequence ID" value="POP45807.1"/>
    <property type="molecule type" value="Genomic_DNA"/>
</dbReference>
<dbReference type="OrthoDB" id="10019436at2"/>
<name>A0A2P5GRB3_9ENTR</name>
<evidence type="ECO:0000313" key="2">
    <source>
        <dbReference type="EMBL" id="POP49113.1"/>
    </source>
</evidence>
<proteinExistence type="predicted"/>
<keyword evidence="3" id="KW-1185">Reference proteome</keyword>
<reference evidence="3 4" key="1">
    <citation type="submission" date="2018-01" db="EMBL/GenBank/DDBJ databases">
        <title>Superficieibacter electus gen. nov., sp. nov., an extended-spectrum beta-lactamase possessing member of the Enterobacteriaceae family, isolated from intensive care unit surfaces.</title>
        <authorList>
            <person name="Potter R.F."/>
            <person name="D'Souza A.W."/>
        </authorList>
    </citation>
    <scope>NUCLEOTIDE SEQUENCE [LARGE SCALE GENOMIC DNA]</scope>
    <source>
        <strain evidence="2 4">BP-1</strain>
        <strain evidence="1 3">BP-2</strain>
    </source>
</reference>
<dbReference type="EMBL" id="PQGD01000006">
    <property type="protein sequence ID" value="POP49113.1"/>
    <property type="molecule type" value="Genomic_DNA"/>
</dbReference>
<dbReference type="Proteomes" id="UP000247005">
    <property type="component" value="Unassembled WGS sequence"/>
</dbReference>
<organism evidence="2 4">
    <name type="scientific">Superficieibacter electus</name>
    <dbReference type="NCBI Taxonomy" id="2022662"/>
    <lineage>
        <taxon>Bacteria</taxon>
        <taxon>Pseudomonadati</taxon>
        <taxon>Pseudomonadota</taxon>
        <taxon>Gammaproteobacteria</taxon>
        <taxon>Enterobacterales</taxon>
        <taxon>Enterobacteriaceae</taxon>
        <taxon>Superficieibacter</taxon>
    </lineage>
</organism>
<evidence type="ECO:0000313" key="4">
    <source>
        <dbReference type="Proteomes" id="UP000247005"/>
    </source>
</evidence>
<gene>
    <name evidence="2" type="ORF">CHU32_08325</name>
    <name evidence="1" type="ORF">CHU33_06780</name>
</gene>
<accession>A0A2P5GRB3</accession>